<evidence type="ECO:0000256" key="8">
    <source>
        <dbReference type="PROSITE-ProRule" id="PRU00221"/>
    </source>
</evidence>
<keyword evidence="6" id="KW-0249">Electron transport</keyword>
<evidence type="ECO:0000256" key="4">
    <source>
        <dbReference type="ARBA" id="ARBA00022723"/>
    </source>
</evidence>
<dbReference type="PROSITE" id="PS50082">
    <property type="entry name" value="WD_REPEATS_2"/>
    <property type="match status" value="4"/>
</dbReference>
<dbReference type="Gene3D" id="2.130.10.10">
    <property type="entry name" value="YVTN repeat-like/Quinoprotein amine dehydrogenase"/>
    <property type="match status" value="2"/>
</dbReference>
<proteinExistence type="predicted"/>
<keyword evidence="13" id="KW-1185">Reference proteome</keyword>
<dbReference type="SMART" id="SM00320">
    <property type="entry name" value="WD40"/>
    <property type="match status" value="7"/>
</dbReference>
<dbReference type="GO" id="GO:0009055">
    <property type="term" value="F:electron transfer activity"/>
    <property type="evidence" value="ECO:0007669"/>
    <property type="project" value="InterPro"/>
</dbReference>
<feature type="compositionally biased region" description="Basic and acidic residues" evidence="10">
    <location>
        <begin position="462"/>
        <end position="479"/>
    </location>
</feature>
<dbReference type="InterPro" id="IPR015943">
    <property type="entry name" value="WD40/YVTN_repeat-like_dom_sf"/>
</dbReference>
<dbReference type="InterPro" id="IPR019775">
    <property type="entry name" value="WD40_repeat_CS"/>
</dbReference>
<dbReference type="Pfam" id="PF00034">
    <property type="entry name" value="Cytochrom_C"/>
    <property type="match status" value="1"/>
</dbReference>
<dbReference type="SUPFAM" id="SSF46626">
    <property type="entry name" value="Cytochrome c"/>
    <property type="match status" value="1"/>
</dbReference>
<dbReference type="InterPro" id="IPR002327">
    <property type="entry name" value="Cyt_c_1A/1B"/>
</dbReference>
<dbReference type="PANTHER" id="PTHR19848">
    <property type="entry name" value="WD40 REPEAT PROTEIN"/>
    <property type="match status" value="1"/>
</dbReference>
<feature type="repeat" description="WD" evidence="8">
    <location>
        <begin position="175"/>
        <end position="216"/>
    </location>
</feature>
<accession>A0A2T5VAS0</accession>
<keyword evidence="7 9" id="KW-0408">Iron</keyword>
<dbReference type="Pfam" id="PF00400">
    <property type="entry name" value="WD40"/>
    <property type="match status" value="5"/>
</dbReference>
<keyword evidence="4 9" id="KW-0479">Metal-binding</keyword>
<feature type="repeat" description="WD" evidence="8">
    <location>
        <begin position="48"/>
        <end position="89"/>
    </location>
</feature>
<feature type="domain" description="Cytochrome c" evidence="11">
    <location>
        <begin position="357"/>
        <end position="459"/>
    </location>
</feature>
<dbReference type="InterPro" id="IPR036322">
    <property type="entry name" value="WD40_repeat_dom_sf"/>
</dbReference>
<evidence type="ECO:0000256" key="5">
    <source>
        <dbReference type="ARBA" id="ARBA00022737"/>
    </source>
</evidence>
<dbReference type="InterPro" id="IPR036909">
    <property type="entry name" value="Cyt_c-like_dom_sf"/>
</dbReference>
<dbReference type="PROSITE" id="PS50294">
    <property type="entry name" value="WD_REPEATS_REGION"/>
    <property type="match status" value="3"/>
</dbReference>
<dbReference type="GO" id="GO:0007219">
    <property type="term" value="P:Notch signaling pathway"/>
    <property type="evidence" value="ECO:0007669"/>
    <property type="project" value="TreeGrafter"/>
</dbReference>
<dbReference type="PRINTS" id="PR00604">
    <property type="entry name" value="CYTCHRMECIAB"/>
</dbReference>
<dbReference type="InterPro" id="IPR009056">
    <property type="entry name" value="Cyt_c-like_dom"/>
</dbReference>
<dbReference type="EMBL" id="QAYG01000003">
    <property type="protein sequence ID" value="PTW60845.1"/>
    <property type="molecule type" value="Genomic_DNA"/>
</dbReference>
<evidence type="ECO:0000259" key="11">
    <source>
        <dbReference type="PROSITE" id="PS51007"/>
    </source>
</evidence>
<keyword evidence="1" id="KW-0813">Transport</keyword>
<evidence type="ECO:0000256" key="10">
    <source>
        <dbReference type="SAM" id="MobiDB-lite"/>
    </source>
</evidence>
<evidence type="ECO:0000256" key="6">
    <source>
        <dbReference type="ARBA" id="ARBA00022982"/>
    </source>
</evidence>
<dbReference type="AlphaFoldDB" id="A0A2T5VAS0"/>
<evidence type="ECO:0000256" key="3">
    <source>
        <dbReference type="ARBA" id="ARBA00022617"/>
    </source>
</evidence>
<sequence>MERFGSREGAGLLPPGASAPSRARFRRAALAVFLMLAPAAGNAMPQHFKGHGGPVKSVVLSRDGTRALTGSFDYSAILWRIEGDEAIVERRLIGHEAAVNDVAFAGPDRAVSVSDDGSLAVWDLLTGGLLARFTGHGRKVLGVAVSRDAHYAASAGWDHASRLYDLETLKEIAVLEGHRGNVNAVDFSPDGTRLFTASYDGTIRMWSVPEGRLIAQVYDNGWSVNVLKAVGADRLLFGGLDGTLGVIDVAAADLAKVLPRHARPVLALALSADGNRAASGDGDGLIRVFSTSDWALEEEFENPYSPVWGLALSRDGSDALYAGLDDFVSLWQVAPRKPFEPLETTVPRRFQVEDEGRGSDPGALQFARKCSICHTLTPDDGNRAGPTLYRVFGRKAGSLAGYHYSPALQGSDIVWNEKTIGRLFDDGPDVVTPGSKMPMQRIRSAAERDALIAFLKTATAGGDHRSKGGTIREKGRDRE</sequence>
<dbReference type="InterPro" id="IPR001680">
    <property type="entry name" value="WD40_rpt"/>
</dbReference>
<evidence type="ECO:0000256" key="9">
    <source>
        <dbReference type="PROSITE-ProRule" id="PRU00433"/>
    </source>
</evidence>
<dbReference type="PROSITE" id="PS51007">
    <property type="entry name" value="CYTC"/>
    <property type="match status" value="1"/>
</dbReference>
<evidence type="ECO:0000313" key="13">
    <source>
        <dbReference type="Proteomes" id="UP000244081"/>
    </source>
</evidence>
<feature type="repeat" description="WD" evidence="8">
    <location>
        <begin position="92"/>
        <end position="132"/>
    </location>
</feature>
<dbReference type="PROSITE" id="PS00678">
    <property type="entry name" value="WD_REPEATS_1"/>
    <property type="match status" value="1"/>
</dbReference>
<dbReference type="GO" id="GO:0020037">
    <property type="term" value="F:heme binding"/>
    <property type="evidence" value="ECO:0007669"/>
    <property type="project" value="InterPro"/>
</dbReference>
<keyword evidence="3 9" id="KW-0349">Heme</keyword>
<dbReference type="PANTHER" id="PTHR19848:SF8">
    <property type="entry name" value="F-BOX AND WD REPEAT DOMAIN CONTAINING 7"/>
    <property type="match status" value="1"/>
</dbReference>
<keyword evidence="2 8" id="KW-0853">WD repeat</keyword>
<dbReference type="Gene3D" id="1.10.760.10">
    <property type="entry name" value="Cytochrome c-like domain"/>
    <property type="match status" value="1"/>
</dbReference>
<dbReference type="Proteomes" id="UP000244081">
    <property type="component" value="Unassembled WGS sequence"/>
</dbReference>
<keyword evidence="5" id="KW-0677">Repeat</keyword>
<protein>
    <submittedName>
        <fullName evidence="12">Cytochrome c</fullName>
    </submittedName>
</protein>
<dbReference type="GO" id="GO:0000027">
    <property type="term" value="P:ribosomal large subunit assembly"/>
    <property type="evidence" value="ECO:0007669"/>
    <property type="project" value="TreeGrafter"/>
</dbReference>
<feature type="region of interest" description="Disordered" evidence="10">
    <location>
        <begin position="460"/>
        <end position="479"/>
    </location>
</feature>
<organism evidence="12 13">
    <name type="scientific">Breoghania corrubedonensis</name>
    <dbReference type="NCBI Taxonomy" id="665038"/>
    <lineage>
        <taxon>Bacteria</taxon>
        <taxon>Pseudomonadati</taxon>
        <taxon>Pseudomonadota</taxon>
        <taxon>Alphaproteobacteria</taxon>
        <taxon>Hyphomicrobiales</taxon>
        <taxon>Stappiaceae</taxon>
        <taxon>Breoghania</taxon>
    </lineage>
</organism>
<dbReference type="SUPFAM" id="SSF50978">
    <property type="entry name" value="WD40 repeat-like"/>
    <property type="match status" value="1"/>
</dbReference>
<evidence type="ECO:0000256" key="1">
    <source>
        <dbReference type="ARBA" id="ARBA00022448"/>
    </source>
</evidence>
<feature type="repeat" description="WD" evidence="8">
    <location>
        <begin position="133"/>
        <end position="174"/>
    </location>
</feature>
<name>A0A2T5VAS0_9HYPH</name>
<evidence type="ECO:0000313" key="12">
    <source>
        <dbReference type="EMBL" id="PTW60845.1"/>
    </source>
</evidence>
<evidence type="ECO:0000256" key="2">
    <source>
        <dbReference type="ARBA" id="ARBA00022574"/>
    </source>
</evidence>
<dbReference type="OrthoDB" id="9805828at2"/>
<evidence type="ECO:0000256" key="7">
    <source>
        <dbReference type="ARBA" id="ARBA00023004"/>
    </source>
</evidence>
<reference evidence="12 13" key="1">
    <citation type="submission" date="2018-04" db="EMBL/GenBank/DDBJ databases">
        <title>Genomic Encyclopedia of Archaeal and Bacterial Type Strains, Phase II (KMG-II): from individual species to whole genera.</title>
        <authorList>
            <person name="Goeker M."/>
        </authorList>
    </citation>
    <scope>NUCLEOTIDE SEQUENCE [LARGE SCALE GENOMIC DNA]</scope>
    <source>
        <strain evidence="12 13">DSM 23382</strain>
    </source>
</reference>
<dbReference type="GO" id="GO:0046872">
    <property type="term" value="F:metal ion binding"/>
    <property type="evidence" value="ECO:0007669"/>
    <property type="project" value="UniProtKB-KW"/>
</dbReference>
<comment type="caution">
    <text evidence="12">The sequence shown here is derived from an EMBL/GenBank/DDBJ whole genome shotgun (WGS) entry which is preliminary data.</text>
</comment>
<dbReference type="CDD" id="cd00200">
    <property type="entry name" value="WD40"/>
    <property type="match status" value="1"/>
</dbReference>
<gene>
    <name evidence="12" type="ORF">C8N35_10324</name>
</gene>